<gene>
    <name evidence="9" type="primary">LOC104242577</name>
</gene>
<evidence type="ECO:0000256" key="1">
    <source>
        <dbReference type="ARBA" id="ARBA00002501"/>
    </source>
</evidence>
<accession>A0A1U7Y1X1</accession>
<evidence type="ECO:0000256" key="5">
    <source>
        <dbReference type="ARBA" id="ARBA00022989"/>
    </source>
</evidence>
<dbReference type="AlphaFoldDB" id="A0A1U7Y1X1"/>
<dbReference type="PANTHER" id="PTHR19317:SF34">
    <property type="entry name" value="PRA1 FAMILY PROTEIN-RELATED"/>
    <property type="match status" value="1"/>
</dbReference>
<sequence>HPIIFYPRWSFKSPFVVELIDRSTFSKPESVSDATLRIRKNYSYFHTNYLSLIVVVLAFSLITKPFSLFLLAGLLATWLFLYLFRPSDLPLVLFGRQFSERETLGVHIVSTVVVIFLTSCLTSSYRYHFNVFSCISLYSLSFFSL</sequence>
<organism evidence="8 9">
    <name type="scientific">Nicotiana sylvestris</name>
    <name type="common">Wood tobacco</name>
    <name type="synonym">South American tobacco</name>
    <dbReference type="NCBI Taxonomy" id="4096"/>
    <lineage>
        <taxon>Eukaryota</taxon>
        <taxon>Viridiplantae</taxon>
        <taxon>Streptophyta</taxon>
        <taxon>Embryophyta</taxon>
        <taxon>Tracheophyta</taxon>
        <taxon>Spermatophyta</taxon>
        <taxon>Magnoliopsida</taxon>
        <taxon>eudicotyledons</taxon>
        <taxon>Gunneridae</taxon>
        <taxon>Pentapetalae</taxon>
        <taxon>asterids</taxon>
        <taxon>lamiids</taxon>
        <taxon>Solanales</taxon>
        <taxon>Solanaceae</taxon>
        <taxon>Nicotianoideae</taxon>
        <taxon>Nicotianeae</taxon>
        <taxon>Nicotiana</taxon>
    </lineage>
</organism>
<dbReference type="STRING" id="4096.A0A1U7Y1X1"/>
<comment type="function">
    <text evidence="1 7">May be involved in both secretory and endocytic intracellular trafficking in the endosomal/prevacuolar compartments.</text>
</comment>
<dbReference type="Pfam" id="PF03208">
    <property type="entry name" value="PRA1"/>
    <property type="match status" value="1"/>
</dbReference>
<dbReference type="PANTHER" id="PTHR19317">
    <property type="entry name" value="PRENYLATED RAB ACCEPTOR 1-RELATED"/>
    <property type="match status" value="1"/>
</dbReference>
<feature type="transmembrane region" description="Helical" evidence="7">
    <location>
        <begin position="68"/>
        <end position="84"/>
    </location>
</feature>
<evidence type="ECO:0000256" key="4">
    <source>
        <dbReference type="ARBA" id="ARBA00022692"/>
    </source>
</evidence>
<comment type="similarity">
    <text evidence="3 7">Belongs to the PRA1 family.</text>
</comment>
<keyword evidence="6 7" id="KW-0472">Membrane</keyword>
<evidence type="ECO:0000313" key="9">
    <source>
        <dbReference type="RefSeq" id="XP_009795956.1"/>
    </source>
</evidence>
<keyword evidence="4 7" id="KW-0812">Transmembrane</keyword>
<dbReference type="Proteomes" id="UP000189701">
    <property type="component" value="Unplaced"/>
</dbReference>
<evidence type="ECO:0000313" key="8">
    <source>
        <dbReference type="Proteomes" id="UP000189701"/>
    </source>
</evidence>
<feature type="transmembrane region" description="Helical" evidence="7">
    <location>
        <begin position="104"/>
        <end position="121"/>
    </location>
</feature>
<comment type="subcellular location">
    <subcellularLocation>
        <location evidence="2 7">Membrane</location>
        <topology evidence="2 7">Multi-pass membrane protein</topology>
    </subcellularLocation>
</comment>
<dbReference type="RefSeq" id="XP_009795956.1">
    <property type="nucleotide sequence ID" value="XM_009797654.1"/>
</dbReference>
<dbReference type="GO" id="GO:0005783">
    <property type="term" value="C:endoplasmic reticulum"/>
    <property type="evidence" value="ECO:0007669"/>
    <property type="project" value="TreeGrafter"/>
</dbReference>
<keyword evidence="7" id="KW-0813">Transport</keyword>
<dbReference type="InterPro" id="IPR004895">
    <property type="entry name" value="Prenylated_rab_accept_PRA1"/>
</dbReference>
<evidence type="ECO:0000256" key="6">
    <source>
        <dbReference type="ARBA" id="ARBA00023136"/>
    </source>
</evidence>
<evidence type="ECO:0000256" key="3">
    <source>
        <dbReference type="ARBA" id="ARBA00006483"/>
    </source>
</evidence>
<protein>
    <recommendedName>
        <fullName evidence="7">PRA1 family protein</fullName>
    </recommendedName>
</protein>
<dbReference type="eggNOG" id="KOG3142">
    <property type="taxonomic scope" value="Eukaryota"/>
</dbReference>
<evidence type="ECO:0000256" key="7">
    <source>
        <dbReference type="RuleBase" id="RU363107"/>
    </source>
</evidence>
<dbReference type="GO" id="GO:0016192">
    <property type="term" value="P:vesicle-mediated transport"/>
    <property type="evidence" value="ECO:0007669"/>
    <property type="project" value="TreeGrafter"/>
</dbReference>
<evidence type="ECO:0000256" key="2">
    <source>
        <dbReference type="ARBA" id="ARBA00004141"/>
    </source>
</evidence>
<keyword evidence="8" id="KW-1185">Reference proteome</keyword>
<reference evidence="8" key="1">
    <citation type="journal article" date="2013" name="Genome Biol.">
        <title>Reference genomes and transcriptomes of Nicotiana sylvestris and Nicotiana tomentosiformis.</title>
        <authorList>
            <person name="Sierro N."/>
            <person name="Battey J.N."/>
            <person name="Ouadi S."/>
            <person name="Bovet L."/>
            <person name="Goepfert S."/>
            <person name="Bakaher N."/>
            <person name="Peitsch M.C."/>
            <person name="Ivanov N.V."/>
        </authorList>
    </citation>
    <scope>NUCLEOTIDE SEQUENCE [LARGE SCALE GENOMIC DNA]</scope>
</reference>
<dbReference type="GO" id="GO:0005794">
    <property type="term" value="C:Golgi apparatus"/>
    <property type="evidence" value="ECO:0007669"/>
    <property type="project" value="TreeGrafter"/>
</dbReference>
<reference evidence="9" key="2">
    <citation type="submission" date="2025-08" db="UniProtKB">
        <authorList>
            <consortium name="RefSeq"/>
        </authorList>
    </citation>
    <scope>IDENTIFICATION</scope>
    <source>
        <tissue evidence="9">Leaf</tissue>
    </source>
</reference>
<keyword evidence="5 7" id="KW-1133">Transmembrane helix</keyword>
<proteinExistence type="inferred from homology"/>
<name>A0A1U7Y1X1_NICSY</name>
<feature type="non-terminal residue" evidence="9">
    <location>
        <position position="1"/>
    </location>
</feature>
<dbReference type="GO" id="GO:0016020">
    <property type="term" value="C:membrane"/>
    <property type="evidence" value="ECO:0007669"/>
    <property type="project" value="UniProtKB-SubCell"/>
</dbReference>